<dbReference type="Pfam" id="PF14372">
    <property type="entry name" value="hAT-like_RNase-H"/>
    <property type="match status" value="1"/>
</dbReference>
<evidence type="ECO:0000256" key="6">
    <source>
        <dbReference type="ARBA" id="ARBA00023015"/>
    </source>
</evidence>
<dbReference type="InterPro" id="IPR008906">
    <property type="entry name" value="HATC_C_dom"/>
</dbReference>
<dbReference type="Pfam" id="PF02892">
    <property type="entry name" value="zf-BED"/>
    <property type="match status" value="1"/>
</dbReference>
<name>A0A830BJV2_9LAMI</name>
<comment type="subcellular location">
    <subcellularLocation>
        <location evidence="1">Nucleus</location>
    </subcellularLocation>
</comment>
<dbReference type="GO" id="GO:0003677">
    <property type="term" value="F:DNA binding"/>
    <property type="evidence" value="ECO:0007669"/>
    <property type="project" value="UniProtKB-KW"/>
</dbReference>
<keyword evidence="9" id="KW-0539">Nucleus</keyword>
<dbReference type="InterPro" id="IPR003656">
    <property type="entry name" value="Znf_BED"/>
</dbReference>
<evidence type="ECO:0000259" key="11">
    <source>
        <dbReference type="PROSITE" id="PS50808"/>
    </source>
</evidence>
<evidence type="ECO:0000256" key="2">
    <source>
        <dbReference type="ARBA" id="ARBA00011738"/>
    </source>
</evidence>
<feature type="domain" description="BED-type" evidence="11">
    <location>
        <begin position="14"/>
        <end position="69"/>
    </location>
</feature>
<evidence type="ECO:0000256" key="7">
    <source>
        <dbReference type="ARBA" id="ARBA00023125"/>
    </source>
</evidence>
<sequence>MEITEEIVVVDSSRLKSVVWNDFDRVKRGESFAAICRHCKRILSGSSTSGTSHLRNHLIRCRRRSNHDITQLLTRGKRKQPCSNFTQPRIKKEIVTIASTSSNGQIGNTNPSGFGFDHRQSQLNLARMIIMHGYPLAMVEDIGFKKFVRNLQPLFDLGNIGSVENDCLEIYKKEKQRVYEELDKLPGKVSLSADKWASTNGAPEYLCLIAHYIDNSWEMKKKFLNFLVIDPSQPEDTLSELITTSLRDWDIDRKIFSLTVDNRTAYEKTVCKIRDQLCQHRFLMCEGQLFDVRCAASTVKLLVQDVLEASNEITCKVRETIRYVKSSRAIQEKFNEIVQLLGINQQRCLSDDNLFQWNSTYIMLESALECKEAFSQLQEHDPDFTMGPSTIDWDRLRAITSILKFFHEVSNVFVGRKHITANSYFAEICDIHLQLIEWCQKSDEFISSLALKLKSRFDEYWKKCSLIMAIAAILDPRFKMKLVEYYYPQIYGDSASDCIDIVSNCIKALYGGHAIYSPLAAHGQGLVSESGVVKDRLTGFDKFLNETSLSQHVKSDLDKYLEEPLFPRSVEFNILNWWKVHEPRYPVLSMMARNILGIPISKVAQETLFDTGDRAVDQCWSSMKADTLQALMCSQDWMRHDLEGR</sequence>
<dbReference type="InterPro" id="IPR012337">
    <property type="entry name" value="RNaseH-like_sf"/>
</dbReference>
<dbReference type="InterPro" id="IPR036236">
    <property type="entry name" value="Znf_C2H2_sf"/>
</dbReference>
<evidence type="ECO:0000313" key="12">
    <source>
        <dbReference type="EMBL" id="GFP87890.1"/>
    </source>
</evidence>
<dbReference type="GO" id="GO:0005634">
    <property type="term" value="C:nucleus"/>
    <property type="evidence" value="ECO:0007669"/>
    <property type="project" value="UniProtKB-SubCell"/>
</dbReference>
<reference evidence="12" key="1">
    <citation type="submission" date="2020-07" db="EMBL/GenBank/DDBJ databases">
        <title>Ethylene signaling mediates host invasion by parasitic plants.</title>
        <authorList>
            <person name="Yoshida S."/>
        </authorList>
    </citation>
    <scope>NUCLEOTIDE SEQUENCE</scope>
    <source>
        <strain evidence="12">Okayama</strain>
    </source>
</reference>
<organism evidence="12 13">
    <name type="scientific">Phtheirospermum japonicum</name>
    <dbReference type="NCBI Taxonomy" id="374723"/>
    <lineage>
        <taxon>Eukaryota</taxon>
        <taxon>Viridiplantae</taxon>
        <taxon>Streptophyta</taxon>
        <taxon>Embryophyta</taxon>
        <taxon>Tracheophyta</taxon>
        <taxon>Spermatophyta</taxon>
        <taxon>Magnoliopsida</taxon>
        <taxon>eudicotyledons</taxon>
        <taxon>Gunneridae</taxon>
        <taxon>Pentapetalae</taxon>
        <taxon>asterids</taxon>
        <taxon>lamiids</taxon>
        <taxon>Lamiales</taxon>
        <taxon>Orobanchaceae</taxon>
        <taxon>Orobanchaceae incertae sedis</taxon>
        <taxon>Phtheirospermum</taxon>
    </lineage>
</organism>
<comment type="subunit">
    <text evidence="2">Homodimer.</text>
</comment>
<dbReference type="InterPro" id="IPR025525">
    <property type="entry name" value="hAT-like_transposase_RNase-H"/>
</dbReference>
<dbReference type="SUPFAM" id="SSF53098">
    <property type="entry name" value="Ribonuclease H-like"/>
    <property type="match status" value="1"/>
</dbReference>
<protein>
    <submittedName>
        <fullName evidence="12">Zinc finger bed domain-containing protein ricesleeper 1</fullName>
    </submittedName>
</protein>
<dbReference type="GO" id="GO:0046983">
    <property type="term" value="F:protein dimerization activity"/>
    <property type="evidence" value="ECO:0007669"/>
    <property type="project" value="InterPro"/>
</dbReference>
<keyword evidence="13" id="KW-1185">Reference proteome</keyword>
<evidence type="ECO:0000256" key="9">
    <source>
        <dbReference type="ARBA" id="ARBA00023242"/>
    </source>
</evidence>
<dbReference type="GO" id="GO:0008270">
    <property type="term" value="F:zinc ion binding"/>
    <property type="evidence" value="ECO:0007669"/>
    <property type="project" value="UniProtKB-KW"/>
</dbReference>
<dbReference type="PANTHER" id="PTHR46481">
    <property type="entry name" value="ZINC FINGER BED DOMAIN-CONTAINING PROTEIN 4"/>
    <property type="match status" value="1"/>
</dbReference>
<dbReference type="PROSITE" id="PS50808">
    <property type="entry name" value="ZF_BED"/>
    <property type="match status" value="1"/>
</dbReference>
<gene>
    <name evidence="12" type="ORF">PHJA_000932700</name>
</gene>
<comment type="caution">
    <text evidence="12">The sequence shown here is derived from an EMBL/GenBank/DDBJ whole genome shotgun (WGS) entry which is preliminary data.</text>
</comment>
<dbReference type="AlphaFoldDB" id="A0A830BJV2"/>
<dbReference type="Pfam" id="PF05699">
    <property type="entry name" value="Dimer_Tnp_hAT"/>
    <property type="match status" value="1"/>
</dbReference>
<keyword evidence="7" id="KW-0238">DNA-binding</keyword>
<proteinExistence type="predicted"/>
<accession>A0A830BJV2</accession>
<dbReference type="PANTHER" id="PTHR46481:SF11">
    <property type="entry name" value="ZINC FINGER BED DOMAIN-CONTAINING PROTEIN RICESLEEPER 2-LIKE"/>
    <property type="match status" value="1"/>
</dbReference>
<dbReference type="EMBL" id="BMAC01000158">
    <property type="protein sequence ID" value="GFP87890.1"/>
    <property type="molecule type" value="Genomic_DNA"/>
</dbReference>
<dbReference type="SMART" id="SM00614">
    <property type="entry name" value="ZnF_BED"/>
    <property type="match status" value="1"/>
</dbReference>
<keyword evidence="6" id="KW-0805">Transcription regulation</keyword>
<dbReference type="OrthoDB" id="1607513at2759"/>
<evidence type="ECO:0000256" key="3">
    <source>
        <dbReference type="ARBA" id="ARBA00022723"/>
    </source>
</evidence>
<keyword evidence="4 10" id="KW-0863">Zinc-finger</keyword>
<dbReference type="SUPFAM" id="SSF57667">
    <property type="entry name" value="beta-beta-alpha zinc fingers"/>
    <property type="match status" value="1"/>
</dbReference>
<evidence type="ECO:0000256" key="10">
    <source>
        <dbReference type="PROSITE-ProRule" id="PRU00027"/>
    </source>
</evidence>
<evidence type="ECO:0000256" key="1">
    <source>
        <dbReference type="ARBA" id="ARBA00004123"/>
    </source>
</evidence>
<evidence type="ECO:0000256" key="5">
    <source>
        <dbReference type="ARBA" id="ARBA00022833"/>
    </source>
</evidence>
<dbReference type="InterPro" id="IPR052035">
    <property type="entry name" value="ZnF_BED_domain_contain"/>
</dbReference>
<keyword evidence="8" id="KW-0804">Transcription</keyword>
<evidence type="ECO:0000256" key="4">
    <source>
        <dbReference type="ARBA" id="ARBA00022771"/>
    </source>
</evidence>
<dbReference type="Proteomes" id="UP000653305">
    <property type="component" value="Unassembled WGS sequence"/>
</dbReference>
<keyword evidence="5" id="KW-0862">Zinc</keyword>
<keyword evidence="3" id="KW-0479">Metal-binding</keyword>
<evidence type="ECO:0000256" key="8">
    <source>
        <dbReference type="ARBA" id="ARBA00023163"/>
    </source>
</evidence>
<evidence type="ECO:0000313" key="13">
    <source>
        <dbReference type="Proteomes" id="UP000653305"/>
    </source>
</evidence>